<name>A0A8H3L3E9_9GLOM</name>
<evidence type="ECO:0000313" key="2">
    <source>
        <dbReference type="Proteomes" id="UP000615446"/>
    </source>
</evidence>
<proteinExistence type="predicted"/>
<reference evidence="1" key="1">
    <citation type="submission" date="2019-10" db="EMBL/GenBank/DDBJ databases">
        <title>Conservation and host-specific expression of non-tandemly repeated heterogenous ribosome RNA gene in arbuscular mycorrhizal fungi.</title>
        <authorList>
            <person name="Maeda T."/>
            <person name="Kobayashi Y."/>
            <person name="Nakagawa T."/>
            <person name="Ezawa T."/>
            <person name="Yamaguchi K."/>
            <person name="Bino T."/>
            <person name="Nishimoto Y."/>
            <person name="Shigenobu S."/>
            <person name="Kawaguchi M."/>
        </authorList>
    </citation>
    <scope>NUCLEOTIDE SEQUENCE</scope>
    <source>
        <strain evidence="1">HR1</strain>
    </source>
</reference>
<dbReference type="AlphaFoldDB" id="A0A8H3L3E9"/>
<dbReference type="Proteomes" id="UP000615446">
    <property type="component" value="Unassembled WGS sequence"/>
</dbReference>
<dbReference type="EMBL" id="BLAL01000043">
    <property type="protein sequence ID" value="GES79270.1"/>
    <property type="molecule type" value="Genomic_DNA"/>
</dbReference>
<protein>
    <submittedName>
        <fullName evidence="1">Uncharacterized protein</fullName>
    </submittedName>
</protein>
<evidence type="ECO:0000313" key="1">
    <source>
        <dbReference type="EMBL" id="GES79270.1"/>
    </source>
</evidence>
<gene>
    <name evidence="1" type="ORF">RCL2_000657800</name>
</gene>
<comment type="caution">
    <text evidence="1">The sequence shown here is derived from an EMBL/GenBank/DDBJ whole genome shotgun (WGS) entry which is preliminary data.</text>
</comment>
<sequence>MSITLLYLAKGNTPANVFAVDIDSGKLLWKVSIPVKQPSAQLTAVSKISVNIKDELGSVELSPIDDISEHFDDGSNKLIKKNLHIIVEPPTERKEEKSDETVIESKTIHISTDEDLAIIIWTSAFQVDLEMVVDT</sequence>
<accession>A0A8H3L3E9</accession>
<organism evidence="1 2">
    <name type="scientific">Rhizophagus clarus</name>
    <dbReference type="NCBI Taxonomy" id="94130"/>
    <lineage>
        <taxon>Eukaryota</taxon>
        <taxon>Fungi</taxon>
        <taxon>Fungi incertae sedis</taxon>
        <taxon>Mucoromycota</taxon>
        <taxon>Glomeromycotina</taxon>
        <taxon>Glomeromycetes</taxon>
        <taxon>Glomerales</taxon>
        <taxon>Glomeraceae</taxon>
        <taxon>Rhizophagus</taxon>
    </lineage>
</organism>